<accession>A0A094PSJ1</accession>
<reference evidence="2" key="1">
    <citation type="submission" date="2014-06" db="EMBL/GenBank/DDBJ databases">
        <title>Key roles for freshwater Actinobacteria revealed by deep metagenomic sequencing.</title>
        <authorList>
            <person name="Ghai R."/>
            <person name="Mizuno C.M."/>
            <person name="Picazo A."/>
            <person name="Camacho A."/>
            <person name="Rodriguez-Valera F."/>
        </authorList>
    </citation>
    <scope>NUCLEOTIDE SEQUENCE</scope>
</reference>
<dbReference type="AlphaFoldDB" id="A0A094PSJ1"/>
<dbReference type="EMBL" id="JNSL01000162">
    <property type="protein sequence ID" value="KGA14052.1"/>
    <property type="molecule type" value="Genomic_DNA"/>
</dbReference>
<evidence type="ECO:0000313" key="2">
    <source>
        <dbReference type="EMBL" id="KGA14052.1"/>
    </source>
</evidence>
<protein>
    <submittedName>
        <fullName evidence="2">Uncharacterized protein</fullName>
    </submittedName>
</protein>
<organism evidence="2">
    <name type="scientific">freshwater metagenome</name>
    <dbReference type="NCBI Taxonomy" id="449393"/>
    <lineage>
        <taxon>unclassified sequences</taxon>
        <taxon>metagenomes</taxon>
        <taxon>ecological metagenomes</taxon>
    </lineage>
</organism>
<gene>
    <name evidence="2" type="ORF">GM51_18235</name>
</gene>
<evidence type="ECO:0000256" key="1">
    <source>
        <dbReference type="SAM" id="MobiDB-lite"/>
    </source>
</evidence>
<comment type="caution">
    <text evidence="2">The sequence shown here is derived from an EMBL/GenBank/DDBJ whole genome shotgun (WGS) entry which is preliminary data.</text>
</comment>
<sequence length="177" mass="17625">MSRFTRSTRMVVASALFVSTAVVFAASPANAAGTGSMVDNGDGSMTVTWTASAPDSVLINFYPSGATCPQFADGINVSFTIEGGTGVSAVPKLGASPTLLSAGSSVKAWPPIAPMQIPAGPRMACLYGRDAQNLAPLLQSLSITFAAVAPTTTTTSTSTTTVAGGASGDPVTPAFTG</sequence>
<feature type="region of interest" description="Disordered" evidence="1">
    <location>
        <begin position="154"/>
        <end position="177"/>
    </location>
</feature>
<name>A0A094PSJ1_9ZZZZ</name>
<proteinExistence type="predicted"/>